<name>A0ABP8WIZ5_9ACTN</name>
<feature type="signal peptide" evidence="1">
    <location>
        <begin position="1"/>
        <end position="26"/>
    </location>
</feature>
<evidence type="ECO:0000259" key="2">
    <source>
        <dbReference type="Pfam" id="PF02470"/>
    </source>
</evidence>
<evidence type="ECO:0000313" key="3">
    <source>
        <dbReference type="EMBL" id="GAA4689785.1"/>
    </source>
</evidence>
<dbReference type="NCBIfam" id="TIGR00996">
    <property type="entry name" value="Mtu_fam_mce"/>
    <property type="match status" value="1"/>
</dbReference>
<accession>A0ABP8WIZ5</accession>
<dbReference type="InterPro" id="IPR003399">
    <property type="entry name" value="Mce/MlaD"/>
</dbReference>
<comment type="caution">
    <text evidence="3">The sequence shown here is derived from an EMBL/GenBank/DDBJ whole genome shotgun (WGS) entry which is preliminary data.</text>
</comment>
<dbReference type="Pfam" id="PF02470">
    <property type="entry name" value="MlaD"/>
    <property type="match status" value="1"/>
</dbReference>
<feature type="chain" id="PRO_5046887099" evidence="1">
    <location>
        <begin position="27"/>
        <end position="384"/>
    </location>
</feature>
<dbReference type="PANTHER" id="PTHR33371:SF15">
    <property type="entry name" value="LIPOPROTEIN LPRN"/>
    <property type="match status" value="1"/>
</dbReference>
<dbReference type="PANTHER" id="PTHR33371">
    <property type="entry name" value="INTERMEMBRANE PHOSPHOLIPID TRANSPORT SYSTEM BINDING PROTEIN MLAD-RELATED"/>
    <property type="match status" value="1"/>
</dbReference>
<organism evidence="3 4">
    <name type="scientific">Nocardioides nanhaiensis</name>
    <dbReference type="NCBI Taxonomy" id="1476871"/>
    <lineage>
        <taxon>Bacteria</taxon>
        <taxon>Bacillati</taxon>
        <taxon>Actinomycetota</taxon>
        <taxon>Actinomycetes</taxon>
        <taxon>Propionibacteriales</taxon>
        <taxon>Nocardioidaceae</taxon>
        <taxon>Nocardioides</taxon>
    </lineage>
</organism>
<proteinExistence type="predicted"/>
<dbReference type="InterPro" id="IPR052336">
    <property type="entry name" value="MlaD_Phospholipid_Transporter"/>
</dbReference>
<dbReference type="InterPro" id="IPR005693">
    <property type="entry name" value="Mce"/>
</dbReference>
<evidence type="ECO:0000313" key="4">
    <source>
        <dbReference type="Proteomes" id="UP001500621"/>
    </source>
</evidence>
<feature type="domain" description="Mce/MlaD" evidence="2">
    <location>
        <begin position="39"/>
        <end position="112"/>
    </location>
</feature>
<dbReference type="RefSeq" id="WP_345267210.1">
    <property type="nucleotide sequence ID" value="NZ_BAABIM010000003.1"/>
</dbReference>
<sequence>MNARSLLAGLLCTVLALATGCSTTLADVPLSGTGVPGETVSVSADFEEALNLSRGATVKVNGVDSGRVQEVTAADFQARAEMLVRADAGLREGATARLRYTTPLGELFVDVTNPERGPVLEDGAVLPISATDTAPTVEDALSQASLLVNGGGLAQLQTVTEELNLALGGREARVRSLLEGSATLVSQTNATTAEIDRTLRALASVSRTLRSRERTIDRALRDIAPAARVLRANTPGFTRLLREVEQFAEVADQTVGLTREQLLGLTRQAGPVLGEFAALQDDYARGLDELVRLGSALDGVVPGDYLSIALDLHLDGLQPPDLAQVLEDLLGLPLPELGLDDLGLPILEGPGPLQDLGRGLLDGLGATTRDLQERTASVAGRRAR</sequence>
<dbReference type="EMBL" id="BAABIM010000003">
    <property type="protein sequence ID" value="GAA4689785.1"/>
    <property type="molecule type" value="Genomic_DNA"/>
</dbReference>
<protein>
    <submittedName>
        <fullName evidence="3">MCE family protein</fullName>
    </submittedName>
</protein>
<keyword evidence="4" id="KW-1185">Reference proteome</keyword>
<keyword evidence="1" id="KW-0732">Signal</keyword>
<dbReference type="Proteomes" id="UP001500621">
    <property type="component" value="Unassembled WGS sequence"/>
</dbReference>
<reference evidence="4" key="1">
    <citation type="journal article" date="2019" name="Int. J. Syst. Evol. Microbiol.">
        <title>The Global Catalogue of Microorganisms (GCM) 10K type strain sequencing project: providing services to taxonomists for standard genome sequencing and annotation.</title>
        <authorList>
            <consortium name="The Broad Institute Genomics Platform"/>
            <consortium name="The Broad Institute Genome Sequencing Center for Infectious Disease"/>
            <person name="Wu L."/>
            <person name="Ma J."/>
        </authorList>
    </citation>
    <scope>NUCLEOTIDE SEQUENCE [LARGE SCALE GENOMIC DNA]</scope>
    <source>
        <strain evidence="4">JCM 18127</strain>
    </source>
</reference>
<dbReference type="PROSITE" id="PS51257">
    <property type="entry name" value="PROKAR_LIPOPROTEIN"/>
    <property type="match status" value="1"/>
</dbReference>
<gene>
    <name evidence="3" type="ORF">GCM10023226_29610</name>
</gene>
<evidence type="ECO:0000256" key="1">
    <source>
        <dbReference type="SAM" id="SignalP"/>
    </source>
</evidence>